<organism evidence="2">
    <name type="scientific">uncultured Phycisphaerae bacterium</name>
    <dbReference type="NCBI Taxonomy" id="904963"/>
    <lineage>
        <taxon>Bacteria</taxon>
        <taxon>Pseudomonadati</taxon>
        <taxon>Planctomycetota</taxon>
        <taxon>Phycisphaerae</taxon>
        <taxon>environmental samples</taxon>
    </lineage>
</organism>
<sequence length="159" mass="16935">VLPDRRVRPPDHDPPGLPGRAGDDQADRPRHQGARGVLGQGHPGARAGQACPLPAGAARRVHARPADGRDHDPRRRQRDRPDQADHHLPARAQVPRRSPLPAPPAGRRRAGHGRAGVQGLDLGRAAGRAHHEQAAVRRGPHRGGPVRGAGLADHFGEEV</sequence>
<gene>
    <name evidence="2" type="ORF">AVDCRST_MAG64-1010</name>
</gene>
<protein>
    <submittedName>
        <fullName evidence="2">Rrf2 family transcriptional regulator</fullName>
    </submittedName>
</protein>
<dbReference type="AlphaFoldDB" id="A0A6J4NJT4"/>
<name>A0A6J4NJT4_9BACT</name>
<proteinExistence type="predicted"/>
<feature type="region of interest" description="Disordered" evidence="1">
    <location>
        <begin position="1"/>
        <end position="159"/>
    </location>
</feature>
<reference evidence="2" key="1">
    <citation type="submission" date="2020-02" db="EMBL/GenBank/DDBJ databases">
        <authorList>
            <person name="Meier V. D."/>
        </authorList>
    </citation>
    <scope>NUCLEOTIDE SEQUENCE</scope>
    <source>
        <strain evidence="2">AVDCRST_MAG64</strain>
    </source>
</reference>
<accession>A0A6J4NJT4</accession>
<feature type="compositionally biased region" description="Basic and acidic residues" evidence="1">
    <location>
        <begin position="1"/>
        <end position="14"/>
    </location>
</feature>
<evidence type="ECO:0000313" key="2">
    <source>
        <dbReference type="EMBL" id="CAA9387146.1"/>
    </source>
</evidence>
<feature type="compositionally biased region" description="Basic and acidic residues" evidence="1">
    <location>
        <begin position="64"/>
        <end position="88"/>
    </location>
</feature>
<dbReference type="EMBL" id="CADCUQ010000236">
    <property type="protein sequence ID" value="CAA9387146.1"/>
    <property type="molecule type" value="Genomic_DNA"/>
</dbReference>
<evidence type="ECO:0000256" key="1">
    <source>
        <dbReference type="SAM" id="MobiDB-lite"/>
    </source>
</evidence>
<feature type="non-terminal residue" evidence="2">
    <location>
        <position position="159"/>
    </location>
</feature>
<feature type="compositionally biased region" description="Basic and acidic residues" evidence="1">
    <location>
        <begin position="21"/>
        <end position="30"/>
    </location>
</feature>
<feature type="non-terminal residue" evidence="2">
    <location>
        <position position="1"/>
    </location>
</feature>